<reference evidence="1 2" key="1">
    <citation type="submission" date="2019-04" db="EMBL/GenBank/DDBJ databases">
        <title>Genome sequence of strain shin9-1.</title>
        <authorList>
            <person name="Gao J."/>
            <person name="Sun J."/>
        </authorList>
    </citation>
    <scope>NUCLEOTIDE SEQUENCE [LARGE SCALE GENOMIC DNA]</scope>
    <source>
        <strain evidence="2">shin9-1</strain>
    </source>
</reference>
<name>A0A4S8P498_9HYPH</name>
<evidence type="ECO:0000313" key="1">
    <source>
        <dbReference type="EMBL" id="THV24808.1"/>
    </source>
</evidence>
<sequence length="274" mass="29691">MITIQGAKGPRLVLDTTSVFDIGSCWVDGVDIAPGRAIPDDGDRRIDHSLEGFLFTCGPDHIRHPSVNRNGLRFPLHGSASGHGAQDVRVETDDGDLVARATVPLTLVGGHLAELQREWRIKAESGEVVLSDLLINTGPAAFPCFLMYHMNIGSKHFDAGTRLHGGMLAGGGIPWAFESEDGGLFCVPADQDAMAEVRLGPMLALGAKTLRVSFRTDTLPHLQVWHNQRLSARVLGIEPVSHRLADRQALELADEITMLQPGESRSFGLSFSFE</sequence>
<dbReference type="EMBL" id="STGV01000001">
    <property type="protein sequence ID" value="THV24808.1"/>
    <property type="molecule type" value="Genomic_DNA"/>
</dbReference>
<dbReference type="InterPro" id="IPR027839">
    <property type="entry name" value="DUF4432"/>
</dbReference>
<dbReference type="InterPro" id="IPR014718">
    <property type="entry name" value="GH-type_carb-bd"/>
</dbReference>
<keyword evidence="2" id="KW-1185">Reference proteome</keyword>
<dbReference type="Proteomes" id="UP000308828">
    <property type="component" value="Unassembled WGS sequence"/>
</dbReference>
<accession>A0A4S8P498</accession>
<gene>
    <name evidence="1" type="ORF">FAA97_00920</name>
</gene>
<protein>
    <submittedName>
        <fullName evidence="1">DUF4432 family protein</fullName>
    </submittedName>
</protein>
<dbReference type="GO" id="GO:0030246">
    <property type="term" value="F:carbohydrate binding"/>
    <property type="evidence" value="ECO:0007669"/>
    <property type="project" value="InterPro"/>
</dbReference>
<dbReference type="Pfam" id="PF14486">
    <property type="entry name" value="DUF4432"/>
    <property type="match status" value="2"/>
</dbReference>
<dbReference type="RefSeq" id="WP_136596656.1">
    <property type="nucleotide sequence ID" value="NZ_STGV01000001.1"/>
</dbReference>
<proteinExistence type="predicted"/>
<dbReference type="AlphaFoldDB" id="A0A4S8P498"/>
<comment type="caution">
    <text evidence="1">The sequence shown here is derived from an EMBL/GenBank/DDBJ whole genome shotgun (WGS) entry which is preliminary data.</text>
</comment>
<dbReference type="Gene3D" id="2.70.98.10">
    <property type="match status" value="1"/>
</dbReference>
<organism evidence="1 2">
    <name type="scientific">Peteryoungia ipomoeae</name>
    <dbReference type="NCBI Taxonomy" id="1210932"/>
    <lineage>
        <taxon>Bacteria</taxon>
        <taxon>Pseudomonadati</taxon>
        <taxon>Pseudomonadota</taxon>
        <taxon>Alphaproteobacteria</taxon>
        <taxon>Hyphomicrobiales</taxon>
        <taxon>Rhizobiaceae</taxon>
        <taxon>Peteryoungia</taxon>
    </lineage>
</organism>
<evidence type="ECO:0000313" key="2">
    <source>
        <dbReference type="Proteomes" id="UP000308828"/>
    </source>
</evidence>
<dbReference type="OrthoDB" id="9791280at2"/>